<dbReference type="Pfam" id="PF00560">
    <property type="entry name" value="LRR_1"/>
    <property type="match status" value="1"/>
</dbReference>
<dbReference type="Gramene" id="OE9A041123T1">
    <property type="protein sequence ID" value="OE9A041123C1"/>
    <property type="gene ID" value="OE9A041123"/>
</dbReference>
<dbReference type="InterPro" id="IPR053211">
    <property type="entry name" value="DNA_repair-toleration"/>
</dbReference>
<dbReference type="OrthoDB" id="1730181at2759"/>
<dbReference type="Gene3D" id="3.80.10.10">
    <property type="entry name" value="Ribonuclease Inhibitor"/>
    <property type="match status" value="3"/>
</dbReference>
<evidence type="ECO:0000256" key="2">
    <source>
        <dbReference type="ARBA" id="ARBA00022729"/>
    </source>
</evidence>
<protein>
    <submittedName>
        <fullName evidence="5">Phytosulfokine receptor 1</fullName>
    </submittedName>
</protein>
<dbReference type="InterPro" id="IPR032675">
    <property type="entry name" value="LRR_dom_sf"/>
</dbReference>
<keyword evidence="3" id="KW-0677">Repeat</keyword>
<evidence type="ECO:0000313" key="6">
    <source>
        <dbReference type="Proteomes" id="UP000594638"/>
    </source>
</evidence>
<keyword evidence="5" id="KW-0675">Receptor</keyword>
<keyword evidence="2 4" id="KW-0732">Signal</keyword>
<dbReference type="PROSITE" id="PS51450">
    <property type="entry name" value="LRR"/>
    <property type="match status" value="3"/>
</dbReference>
<dbReference type="PANTHER" id="PTHR48060">
    <property type="entry name" value="DNA DAMAGE-REPAIR/TOLERATION PROTEIN DRT100"/>
    <property type="match status" value="1"/>
</dbReference>
<keyword evidence="1" id="KW-0433">Leucine-rich repeat</keyword>
<dbReference type="AlphaFoldDB" id="A0A8S0VCA5"/>
<dbReference type="SMART" id="SM00369">
    <property type="entry name" value="LRR_TYP"/>
    <property type="match status" value="7"/>
</dbReference>
<proteinExistence type="predicted"/>
<evidence type="ECO:0000256" key="1">
    <source>
        <dbReference type="ARBA" id="ARBA00022614"/>
    </source>
</evidence>
<accession>A0A8S0VCA5</accession>
<dbReference type="PANTHER" id="PTHR48060:SF21">
    <property type="entry name" value="L DOMAIN-LIKE PROTEIN"/>
    <property type="match status" value="1"/>
</dbReference>
<feature type="signal peptide" evidence="4">
    <location>
        <begin position="1"/>
        <end position="17"/>
    </location>
</feature>
<dbReference type="GO" id="GO:0006952">
    <property type="term" value="P:defense response"/>
    <property type="evidence" value="ECO:0007669"/>
    <property type="project" value="UniProtKB-ARBA"/>
</dbReference>
<comment type="caution">
    <text evidence="5">The sequence shown here is derived from an EMBL/GenBank/DDBJ whole genome shotgun (WGS) entry which is preliminary data.</text>
</comment>
<dbReference type="InterPro" id="IPR003591">
    <property type="entry name" value="Leu-rich_rpt_typical-subtyp"/>
</dbReference>
<dbReference type="SUPFAM" id="SSF52058">
    <property type="entry name" value="L domain-like"/>
    <property type="match status" value="1"/>
</dbReference>
<dbReference type="GO" id="GO:0051707">
    <property type="term" value="P:response to other organism"/>
    <property type="evidence" value="ECO:0007669"/>
    <property type="project" value="UniProtKB-ARBA"/>
</dbReference>
<organism evidence="5 6">
    <name type="scientific">Olea europaea subsp. europaea</name>
    <dbReference type="NCBI Taxonomy" id="158383"/>
    <lineage>
        <taxon>Eukaryota</taxon>
        <taxon>Viridiplantae</taxon>
        <taxon>Streptophyta</taxon>
        <taxon>Embryophyta</taxon>
        <taxon>Tracheophyta</taxon>
        <taxon>Spermatophyta</taxon>
        <taxon>Magnoliopsida</taxon>
        <taxon>eudicotyledons</taxon>
        <taxon>Gunneridae</taxon>
        <taxon>Pentapetalae</taxon>
        <taxon>asterids</taxon>
        <taxon>lamiids</taxon>
        <taxon>Lamiales</taxon>
        <taxon>Oleaceae</taxon>
        <taxon>Oleeae</taxon>
        <taxon>Olea</taxon>
    </lineage>
</organism>
<dbReference type="SMART" id="SM00365">
    <property type="entry name" value="LRR_SD22"/>
    <property type="match status" value="6"/>
</dbReference>
<feature type="chain" id="PRO_5035751938" evidence="4">
    <location>
        <begin position="18"/>
        <end position="384"/>
    </location>
</feature>
<reference evidence="5 6" key="1">
    <citation type="submission" date="2019-12" db="EMBL/GenBank/DDBJ databases">
        <authorList>
            <person name="Alioto T."/>
            <person name="Alioto T."/>
            <person name="Gomez Garrido J."/>
        </authorList>
    </citation>
    <scope>NUCLEOTIDE SEQUENCE [LARGE SCALE GENOMIC DNA]</scope>
</reference>
<evidence type="ECO:0000256" key="4">
    <source>
        <dbReference type="SAM" id="SignalP"/>
    </source>
</evidence>
<dbReference type="Proteomes" id="UP000594638">
    <property type="component" value="Unassembled WGS sequence"/>
</dbReference>
<gene>
    <name evidence="5" type="ORF">OLEA9_A041123</name>
</gene>
<name>A0A8S0VCA5_OLEEU</name>
<evidence type="ECO:0000313" key="5">
    <source>
        <dbReference type="EMBL" id="CAA3028109.1"/>
    </source>
</evidence>
<dbReference type="EMBL" id="CACTIH010009240">
    <property type="protein sequence ID" value="CAA3028109.1"/>
    <property type="molecule type" value="Genomic_DNA"/>
</dbReference>
<keyword evidence="6" id="KW-1185">Reference proteome</keyword>
<dbReference type="InterPro" id="IPR001611">
    <property type="entry name" value="Leu-rich_rpt"/>
</dbReference>
<sequence length="384" mass="41905">MLKFYLIVIFVGFFVQAVVLNSQNLTCNTNDLKTLEGLVSRLELGIEGWDFNSSSSNCCNWVEITCNSSSSRGVNDSFNFGRVVKLELGKKLLRGSIHESLGNLEQLKTLNLSHNFLKGFIPLSLLHLPKLEILDLAYNKIDGLFPNSINLPSIRVLNISENAIQGLVPVGICSNSTRISVLNLGFNNLSGNLPPGLGNCTSLEDLCLSSNLLSGGLPENLFRLPKLANLSLRKNRFSGQLSDLIELDLNPNDLKALEGFVSRLELGLLNWSSGKKMLRGSIHESLGNLEQLKTLNLSCNFLKGFIPLSLLHLPKLEILDLAYNEIDGLFPNSINLPSIKGLNISENAIQVPIPMGICSNSTRILVLNLGFTNLSGNLPPGIGN</sequence>
<dbReference type="Pfam" id="PF13855">
    <property type="entry name" value="LRR_8"/>
    <property type="match status" value="2"/>
</dbReference>
<evidence type="ECO:0000256" key="3">
    <source>
        <dbReference type="ARBA" id="ARBA00022737"/>
    </source>
</evidence>